<dbReference type="PATRIC" id="fig|727.564.peg.1085"/>
<accession>A0A0D0GZU4</accession>
<sequence>MIAILSLFILSVGLLGLAIGFGVIALPWLVSGIIAAPVLFLYMLMMGSVLWLAEINFFLGVAALAVYCYWIHIIRKHIKLKSQSKDLIAQ</sequence>
<dbReference type="Proteomes" id="UP000050700">
    <property type="component" value="Unassembled WGS sequence"/>
</dbReference>
<proteinExistence type="predicted"/>
<feature type="transmembrane region" description="Helical" evidence="1">
    <location>
        <begin position="49"/>
        <end position="71"/>
    </location>
</feature>
<dbReference type="AlphaFoldDB" id="A0A0D0GZU4"/>
<feature type="transmembrane region" description="Helical" evidence="1">
    <location>
        <begin position="7"/>
        <end position="29"/>
    </location>
</feature>
<keyword evidence="1" id="KW-0812">Transmembrane</keyword>
<reference evidence="2 3" key="1">
    <citation type="submission" date="2014-05" db="EMBL/GenBank/DDBJ databases">
        <title>Methylome analysis of the phasevarions of Haemophilus influenzae.</title>
        <authorList>
            <person name="Atack J.M."/>
            <person name="Fox K.L."/>
            <person name="Power P.M."/>
            <person name="Clark T."/>
            <person name="Jurcisek J."/>
            <person name="Korlach J."/>
            <person name="Bakaletz L.O."/>
            <person name="Jennings M.P."/>
        </authorList>
    </citation>
    <scope>NUCLEOTIDE SEQUENCE [LARGE SCALE GENOMIC DNA]</scope>
    <source>
        <strain evidence="2 3">1209</strain>
    </source>
</reference>
<comment type="caution">
    <text evidence="2">The sequence shown here is derived from an EMBL/GenBank/DDBJ whole genome shotgun (WGS) entry which is preliminary data.</text>
</comment>
<dbReference type="EMBL" id="JMQP01000002">
    <property type="protein sequence ID" value="KIS35256.1"/>
    <property type="molecule type" value="Genomic_DNA"/>
</dbReference>
<evidence type="ECO:0000313" key="2">
    <source>
        <dbReference type="EMBL" id="KIS35256.1"/>
    </source>
</evidence>
<protein>
    <submittedName>
        <fullName evidence="2">Uncharacterized protein</fullName>
    </submittedName>
</protein>
<evidence type="ECO:0000313" key="3">
    <source>
        <dbReference type="Proteomes" id="UP000050700"/>
    </source>
</evidence>
<keyword evidence="1" id="KW-1133">Transmembrane helix</keyword>
<keyword evidence="1" id="KW-0472">Membrane</keyword>
<evidence type="ECO:0000256" key="1">
    <source>
        <dbReference type="SAM" id="Phobius"/>
    </source>
</evidence>
<organism evidence="2 3">
    <name type="scientific">Haemophilus influenzae</name>
    <dbReference type="NCBI Taxonomy" id="727"/>
    <lineage>
        <taxon>Bacteria</taxon>
        <taxon>Pseudomonadati</taxon>
        <taxon>Pseudomonadota</taxon>
        <taxon>Gammaproteobacteria</taxon>
        <taxon>Pasteurellales</taxon>
        <taxon>Pasteurellaceae</taxon>
        <taxon>Haemophilus</taxon>
    </lineage>
</organism>
<dbReference type="RefSeq" id="WP_005653074.1">
    <property type="nucleotide sequence ID" value="NZ_AP018777.1"/>
</dbReference>
<name>A0A0D0GZU4_HAEIF</name>
<gene>
    <name evidence="2" type="ORF">NTHI1209_00860</name>
</gene>